<feature type="region of interest" description="Disordered" evidence="1">
    <location>
        <begin position="220"/>
        <end position="248"/>
    </location>
</feature>
<comment type="caution">
    <text evidence="3">The sequence shown here is derived from an EMBL/GenBank/DDBJ whole genome shotgun (WGS) entry which is preliminary data.</text>
</comment>
<organism evidence="3 4">
    <name type="scientific">Senegalimassilia anaerobia</name>
    <dbReference type="NCBI Taxonomy" id="1473216"/>
    <lineage>
        <taxon>Bacteria</taxon>
        <taxon>Bacillati</taxon>
        <taxon>Actinomycetota</taxon>
        <taxon>Coriobacteriia</taxon>
        <taxon>Coriobacteriales</taxon>
        <taxon>Coriobacteriaceae</taxon>
        <taxon>Senegalimassilia</taxon>
    </lineage>
</organism>
<protein>
    <recommendedName>
        <fullName evidence="2">FMN-binding domain-containing protein</fullName>
    </recommendedName>
</protein>
<feature type="region of interest" description="Disordered" evidence="1">
    <location>
        <begin position="15"/>
        <end position="53"/>
    </location>
</feature>
<reference evidence="3 4" key="1">
    <citation type="journal article" date="2018" name="Elife">
        <title>Discovery and characterization of a prevalent human gut bacterial enzyme sufficient for the inactivation of a family of plant toxins.</title>
        <authorList>
            <person name="Koppel N."/>
            <person name="Bisanz J.E."/>
            <person name="Pandelia M.E."/>
            <person name="Turnbaugh P.J."/>
            <person name="Balskus E.P."/>
        </authorList>
    </citation>
    <scope>NUCLEOTIDE SEQUENCE [LARGE SCALE GENOMIC DNA]</scope>
    <source>
        <strain evidence="4">anaerobia AP69FAA</strain>
    </source>
</reference>
<feature type="domain" description="FMN-binding" evidence="2">
    <location>
        <begin position="144"/>
        <end position="217"/>
    </location>
</feature>
<dbReference type="Pfam" id="PF04205">
    <property type="entry name" value="FMN_bind"/>
    <property type="match status" value="3"/>
</dbReference>
<dbReference type="GO" id="GO:0016020">
    <property type="term" value="C:membrane"/>
    <property type="evidence" value="ECO:0007669"/>
    <property type="project" value="InterPro"/>
</dbReference>
<dbReference type="Proteomes" id="UP000253792">
    <property type="component" value="Unassembled WGS sequence"/>
</dbReference>
<keyword evidence="4" id="KW-1185">Reference proteome</keyword>
<dbReference type="Gene3D" id="3.90.1010.20">
    <property type="match status" value="3"/>
</dbReference>
<feature type="region of interest" description="Disordered" evidence="1">
    <location>
        <begin position="510"/>
        <end position="546"/>
    </location>
</feature>
<feature type="domain" description="FMN-binding" evidence="2">
    <location>
        <begin position="264"/>
        <end position="337"/>
    </location>
</feature>
<evidence type="ECO:0000256" key="1">
    <source>
        <dbReference type="SAM" id="MobiDB-lite"/>
    </source>
</evidence>
<dbReference type="InterPro" id="IPR007329">
    <property type="entry name" value="FMN-bd"/>
</dbReference>
<gene>
    <name evidence="3" type="ORF">C1880_02170</name>
</gene>
<dbReference type="SMART" id="SM00900">
    <property type="entry name" value="FMN_bind"/>
    <property type="match status" value="3"/>
</dbReference>
<dbReference type="OrthoDB" id="8099475at2"/>
<evidence type="ECO:0000259" key="2">
    <source>
        <dbReference type="SMART" id="SM00900"/>
    </source>
</evidence>
<proteinExistence type="predicted"/>
<dbReference type="GO" id="GO:0010181">
    <property type="term" value="F:FMN binding"/>
    <property type="evidence" value="ECO:0007669"/>
    <property type="project" value="InterPro"/>
</dbReference>
<evidence type="ECO:0000313" key="4">
    <source>
        <dbReference type="Proteomes" id="UP000253792"/>
    </source>
</evidence>
<feature type="compositionally biased region" description="Low complexity" evidence="1">
    <location>
        <begin position="224"/>
        <end position="239"/>
    </location>
</feature>
<sequence>MHCILWRSPGSAIRPFEGDAKNVTDRKTEERAEAETHGATPGNEEKGTGKHAALPRKAATAGLLMPSVLTGVAVALVVAQYQPLVFNPDAYASTEQATTEIKPVEVTAERQDAQPATDANYSAADYGIDASNLKDGTYTGSGQGFKSTITVAVTISGGKIVAIEIVSAGDDEPYFSNAKGLISSVIAAQSTSVDTISGATYSSKGILVAIKNALEKATGGTGSDTGASSSPASAASGKSHATLNPTQVPASGYADGTYYGEGEGYKSIIRVAVTIAGGKISKIDILSQDDDAAYFNRAKSLIASVVDKQTTAVDTVSGATFSSEGILAAVEDALRQAAVKTGNDAAADKPAGDSGNTGSGNSPSKPDGDDKPSQGGQTETRYLDGDYTVYVKCENTEDPDAFEPYYLAMTVAVKDGKASAIKDVHGTNKATDEDAVLGEYDESNDAYLEWAAFGRVVRGKEHTGIVKQLIDLRTNPSDVDVVSRSTYSSKAIVKAYEKALELANEAYKKANPSDDAATGDVGGSDAASGKGETGSASNSGGEGNRA</sequence>
<feature type="compositionally biased region" description="Basic and acidic residues" evidence="1">
    <location>
        <begin position="16"/>
        <end position="36"/>
    </location>
</feature>
<dbReference type="AlphaFoldDB" id="A0A369LF13"/>
<feature type="region of interest" description="Disordered" evidence="1">
    <location>
        <begin position="341"/>
        <end position="381"/>
    </location>
</feature>
<feature type="domain" description="FMN-binding" evidence="2">
    <location>
        <begin position="405"/>
        <end position="503"/>
    </location>
</feature>
<name>A0A369LF13_9ACTN</name>
<evidence type="ECO:0000313" key="3">
    <source>
        <dbReference type="EMBL" id="RDB56598.1"/>
    </source>
</evidence>
<feature type="compositionally biased region" description="Polar residues" evidence="1">
    <location>
        <begin position="354"/>
        <end position="364"/>
    </location>
</feature>
<dbReference type="EMBL" id="PPTP01000002">
    <property type="protein sequence ID" value="RDB56598.1"/>
    <property type="molecule type" value="Genomic_DNA"/>
</dbReference>
<accession>A0A369LF13</accession>